<feature type="transmembrane region" description="Helical" evidence="7">
    <location>
        <begin position="6"/>
        <end position="35"/>
    </location>
</feature>
<dbReference type="OrthoDB" id="9765532at2"/>
<dbReference type="Pfam" id="PF03600">
    <property type="entry name" value="CitMHS"/>
    <property type="match status" value="1"/>
</dbReference>
<dbReference type="Pfam" id="PF02080">
    <property type="entry name" value="TrkA_C"/>
    <property type="match status" value="2"/>
</dbReference>
<dbReference type="Gene3D" id="3.30.70.1450">
    <property type="entry name" value="Regulator of K+ conductance, C-terminal domain"/>
    <property type="match status" value="2"/>
</dbReference>
<dbReference type="GO" id="GO:0006813">
    <property type="term" value="P:potassium ion transport"/>
    <property type="evidence" value="ECO:0007669"/>
    <property type="project" value="InterPro"/>
</dbReference>
<keyword evidence="2" id="KW-0813">Transport</keyword>
<feature type="transmembrane region" description="Helical" evidence="7">
    <location>
        <begin position="47"/>
        <end position="68"/>
    </location>
</feature>
<keyword evidence="10" id="KW-1185">Reference proteome</keyword>
<accession>A0A512AUX1</accession>
<dbReference type="PANTHER" id="PTHR43652:SF2">
    <property type="entry name" value="BASIC AMINO ACID ANTIPORTER YFCC-RELATED"/>
    <property type="match status" value="1"/>
</dbReference>
<proteinExistence type="predicted"/>
<dbReference type="EMBL" id="BJYS01000006">
    <property type="protein sequence ID" value="GEO03514.1"/>
    <property type="molecule type" value="Genomic_DNA"/>
</dbReference>
<dbReference type="PANTHER" id="PTHR43652">
    <property type="entry name" value="BASIC AMINO ACID ANTIPORTER YFCC-RELATED"/>
    <property type="match status" value="1"/>
</dbReference>
<evidence type="ECO:0000259" key="8">
    <source>
        <dbReference type="PROSITE" id="PS51202"/>
    </source>
</evidence>
<evidence type="ECO:0000313" key="10">
    <source>
        <dbReference type="Proteomes" id="UP000321532"/>
    </source>
</evidence>
<feature type="transmembrane region" description="Helical" evidence="7">
    <location>
        <begin position="445"/>
        <end position="469"/>
    </location>
</feature>
<evidence type="ECO:0000256" key="7">
    <source>
        <dbReference type="SAM" id="Phobius"/>
    </source>
</evidence>
<keyword evidence="4" id="KW-0677">Repeat</keyword>
<feature type="domain" description="RCK C-terminal" evidence="8">
    <location>
        <begin position="292"/>
        <end position="378"/>
    </location>
</feature>
<dbReference type="InterPro" id="IPR006037">
    <property type="entry name" value="RCK_C"/>
</dbReference>
<feature type="domain" description="RCK C-terminal" evidence="8">
    <location>
        <begin position="204"/>
        <end position="287"/>
    </location>
</feature>
<keyword evidence="6 7" id="KW-0472">Membrane</keyword>
<evidence type="ECO:0000256" key="5">
    <source>
        <dbReference type="ARBA" id="ARBA00022989"/>
    </source>
</evidence>
<dbReference type="InterPro" id="IPR036721">
    <property type="entry name" value="RCK_C_sf"/>
</dbReference>
<evidence type="ECO:0000256" key="1">
    <source>
        <dbReference type="ARBA" id="ARBA00004141"/>
    </source>
</evidence>
<feature type="transmembrane region" description="Helical" evidence="7">
    <location>
        <begin position="502"/>
        <end position="519"/>
    </location>
</feature>
<dbReference type="InterPro" id="IPR051679">
    <property type="entry name" value="DASS-Related_Transporters"/>
</dbReference>
<evidence type="ECO:0000256" key="3">
    <source>
        <dbReference type="ARBA" id="ARBA00022692"/>
    </source>
</evidence>
<feature type="transmembrane region" description="Helical" evidence="7">
    <location>
        <begin position="394"/>
        <end position="413"/>
    </location>
</feature>
<feature type="transmembrane region" description="Helical" evidence="7">
    <location>
        <begin position="138"/>
        <end position="159"/>
    </location>
</feature>
<dbReference type="GO" id="GO:0008324">
    <property type="term" value="F:monoatomic cation transmembrane transporter activity"/>
    <property type="evidence" value="ECO:0007669"/>
    <property type="project" value="InterPro"/>
</dbReference>
<feature type="transmembrane region" description="Helical" evidence="7">
    <location>
        <begin position="475"/>
        <end position="495"/>
    </location>
</feature>
<evidence type="ECO:0000256" key="4">
    <source>
        <dbReference type="ARBA" id="ARBA00022737"/>
    </source>
</evidence>
<protein>
    <submittedName>
        <fullName evidence="9">SLC13 family permease</fullName>
    </submittedName>
</protein>
<dbReference type="InterPro" id="IPR004680">
    <property type="entry name" value="Cit_transptr-like_dom"/>
</dbReference>
<reference evidence="9 10" key="1">
    <citation type="submission" date="2019-07" db="EMBL/GenBank/DDBJ databases">
        <title>Whole genome shotgun sequence of Adhaeribacter aerolatus NBRC 106133.</title>
        <authorList>
            <person name="Hosoyama A."/>
            <person name="Uohara A."/>
            <person name="Ohji S."/>
            <person name="Ichikawa N."/>
        </authorList>
    </citation>
    <scope>NUCLEOTIDE SEQUENCE [LARGE SCALE GENOMIC DNA]</scope>
    <source>
        <strain evidence="9 10">NBRC 106133</strain>
    </source>
</reference>
<dbReference type="GO" id="GO:0005886">
    <property type="term" value="C:plasma membrane"/>
    <property type="evidence" value="ECO:0007669"/>
    <property type="project" value="TreeGrafter"/>
</dbReference>
<feature type="transmembrane region" description="Helical" evidence="7">
    <location>
        <begin position="525"/>
        <end position="551"/>
    </location>
</feature>
<evidence type="ECO:0000256" key="2">
    <source>
        <dbReference type="ARBA" id="ARBA00022448"/>
    </source>
</evidence>
<gene>
    <name evidence="9" type="ORF">AAE02nite_11780</name>
</gene>
<evidence type="ECO:0000256" key="6">
    <source>
        <dbReference type="ARBA" id="ARBA00023136"/>
    </source>
</evidence>
<keyword evidence="5 7" id="KW-1133">Transmembrane helix</keyword>
<comment type="subcellular location">
    <subcellularLocation>
        <location evidence="1">Membrane</location>
        <topology evidence="1">Multi-pass membrane protein</topology>
    </subcellularLocation>
</comment>
<dbReference type="RefSeq" id="WP_146895935.1">
    <property type="nucleotide sequence ID" value="NZ_BJYS01000006.1"/>
</dbReference>
<dbReference type="PROSITE" id="PS51202">
    <property type="entry name" value="RCK_C"/>
    <property type="match status" value="2"/>
</dbReference>
<feature type="transmembrane region" description="Helical" evidence="7">
    <location>
        <begin position="563"/>
        <end position="583"/>
    </location>
</feature>
<feature type="transmembrane region" description="Helical" evidence="7">
    <location>
        <begin position="88"/>
        <end position="117"/>
    </location>
</feature>
<dbReference type="SUPFAM" id="SSF116726">
    <property type="entry name" value="TrkA C-terminal domain-like"/>
    <property type="match status" value="2"/>
</dbReference>
<sequence length="585" mass="63829">MQIVIVLSLLFIAIILFATEKISVDIVTLIMLIVLCTTRIITPEEAFAGFSSDFIVILASIFVLTAALEETGILEFMIARLVKIASRGANILLFLVMLISGTISAFMNNTTVTAMFVSPLMGVSRKLKFSASKILMPLAFASILGGTCTLIGTSTNVAVSGYIDKAGLAPVGMFEISGIGLIIFVVGMLYMMTIGRRLLPNHQDSALTEEYKMQKYITEVLVLPNSPLVNQLVYASDLSKKKFKMLNIIRGKEKFLPDYRTRIQANDILLVEGEIDDLITIRETKGIEIMADVVLEDALQSPDIRLAEILITAHSNLIRHTIREIDFQRRYGLTVLAVSRQGETLRTQISDVKLKLGDLLLVQGAQERLNYLRSNQHLAVLEEFSQVLFRKRKGIITISAFVLAIILGSFSVLPLSISFLGAAVISILTGCISTDRAYEAIDWRLLILIGGMTAFGAAMDKSGAAQFLANGIVDWLAPFGKISVLAGFIFLTVFLTQPMSNAAAALVIVPVALQTAAALDSNPRTFAIAVMLAASVSLVTPFEPSCILVYGPGKYRFSDFLKVGSGLTLILILIIIFMVPVFWPL</sequence>
<comment type="caution">
    <text evidence="9">The sequence shown here is derived from an EMBL/GenBank/DDBJ whole genome shotgun (WGS) entry which is preliminary data.</text>
</comment>
<feature type="transmembrane region" description="Helical" evidence="7">
    <location>
        <begin position="171"/>
        <end position="192"/>
    </location>
</feature>
<evidence type="ECO:0000313" key="9">
    <source>
        <dbReference type="EMBL" id="GEO03514.1"/>
    </source>
</evidence>
<keyword evidence="3 7" id="KW-0812">Transmembrane</keyword>
<organism evidence="9 10">
    <name type="scientific">Adhaeribacter aerolatus</name>
    <dbReference type="NCBI Taxonomy" id="670289"/>
    <lineage>
        <taxon>Bacteria</taxon>
        <taxon>Pseudomonadati</taxon>
        <taxon>Bacteroidota</taxon>
        <taxon>Cytophagia</taxon>
        <taxon>Cytophagales</taxon>
        <taxon>Hymenobacteraceae</taxon>
        <taxon>Adhaeribacter</taxon>
    </lineage>
</organism>
<name>A0A512AUX1_9BACT</name>
<dbReference type="Proteomes" id="UP000321532">
    <property type="component" value="Unassembled WGS sequence"/>
</dbReference>
<dbReference type="AlphaFoldDB" id="A0A512AUX1"/>